<dbReference type="Proteomes" id="UP001060039">
    <property type="component" value="Chromosome"/>
</dbReference>
<feature type="transmembrane region" description="Helical" evidence="2">
    <location>
        <begin position="44"/>
        <end position="63"/>
    </location>
</feature>
<sequence>MLAIDPDFARMSALERAGVAALCLGGGVVLGLIGTFAHQSLPPIGVGIALITVALYIVGLRAWGGVRTPAAAGALGVGGVSALLATATGGSVLVPANTVGYAWLVGITAIAFLALAWPHIQRAPQSRADTMEGSATATSTAHPEVKERPLP</sequence>
<reference evidence="3" key="1">
    <citation type="submission" date="2022-07" db="EMBL/GenBank/DDBJ databases">
        <title>Taxonomic analysis of Microcella humidisoli nov. sp., isolated from riverside soil.</title>
        <authorList>
            <person name="Molina K.M."/>
            <person name="Kim S.B."/>
        </authorList>
    </citation>
    <scope>NUCLEOTIDE SEQUENCE</scope>
    <source>
        <strain evidence="3">MMS21-STM10</strain>
    </source>
</reference>
<proteinExistence type="predicted"/>
<gene>
    <name evidence="3" type="ORF">NNL39_08475</name>
</gene>
<evidence type="ECO:0000313" key="4">
    <source>
        <dbReference type="Proteomes" id="UP001060039"/>
    </source>
</evidence>
<feature type="transmembrane region" description="Helical" evidence="2">
    <location>
        <begin position="70"/>
        <end position="94"/>
    </location>
</feature>
<accession>A0ABY5FVA8</accession>
<evidence type="ECO:0008006" key="5">
    <source>
        <dbReference type="Google" id="ProtNLM"/>
    </source>
</evidence>
<feature type="region of interest" description="Disordered" evidence="1">
    <location>
        <begin position="127"/>
        <end position="151"/>
    </location>
</feature>
<feature type="transmembrane region" description="Helical" evidence="2">
    <location>
        <begin position="17"/>
        <end position="38"/>
    </location>
</feature>
<keyword evidence="2" id="KW-0472">Membrane</keyword>
<name>A0ABY5FVA8_9MICO</name>
<keyword evidence="4" id="KW-1185">Reference proteome</keyword>
<feature type="compositionally biased region" description="Polar residues" evidence="1">
    <location>
        <begin position="127"/>
        <end position="141"/>
    </location>
</feature>
<evidence type="ECO:0000256" key="2">
    <source>
        <dbReference type="SAM" id="Phobius"/>
    </source>
</evidence>
<dbReference type="EMBL" id="CP101497">
    <property type="protein sequence ID" value="UTT61716.1"/>
    <property type="molecule type" value="Genomic_DNA"/>
</dbReference>
<protein>
    <recommendedName>
        <fullName evidence="5">Histidinol dehydrogenase</fullName>
    </recommendedName>
</protein>
<dbReference type="RefSeq" id="WP_255158830.1">
    <property type="nucleotide sequence ID" value="NZ_CP101497.1"/>
</dbReference>
<evidence type="ECO:0000313" key="3">
    <source>
        <dbReference type="EMBL" id="UTT61716.1"/>
    </source>
</evidence>
<keyword evidence="2" id="KW-1133">Transmembrane helix</keyword>
<keyword evidence="2" id="KW-0812">Transmembrane</keyword>
<evidence type="ECO:0000256" key="1">
    <source>
        <dbReference type="SAM" id="MobiDB-lite"/>
    </source>
</evidence>
<feature type="transmembrane region" description="Helical" evidence="2">
    <location>
        <begin position="100"/>
        <end position="117"/>
    </location>
</feature>
<organism evidence="3 4">
    <name type="scientific">Microcella humidisoli</name>
    <dbReference type="NCBI Taxonomy" id="2963406"/>
    <lineage>
        <taxon>Bacteria</taxon>
        <taxon>Bacillati</taxon>
        <taxon>Actinomycetota</taxon>
        <taxon>Actinomycetes</taxon>
        <taxon>Micrococcales</taxon>
        <taxon>Microbacteriaceae</taxon>
        <taxon>Microcella</taxon>
    </lineage>
</organism>